<comment type="caution">
    <text evidence="1">The sequence shown here is derived from an EMBL/GenBank/DDBJ whole genome shotgun (WGS) entry which is preliminary data.</text>
</comment>
<dbReference type="EMBL" id="JANPWB010000003">
    <property type="protein sequence ID" value="KAJ1197627.1"/>
    <property type="molecule type" value="Genomic_DNA"/>
</dbReference>
<evidence type="ECO:0008006" key="3">
    <source>
        <dbReference type="Google" id="ProtNLM"/>
    </source>
</evidence>
<organism evidence="1 2">
    <name type="scientific">Pleurodeles waltl</name>
    <name type="common">Iberian ribbed newt</name>
    <dbReference type="NCBI Taxonomy" id="8319"/>
    <lineage>
        <taxon>Eukaryota</taxon>
        <taxon>Metazoa</taxon>
        <taxon>Chordata</taxon>
        <taxon>Craniata</taxon>
        <taxon>Vertebrata</taxon>
        <taxon>Euteleostomi</taxon>
        <taxon>Amphibia</taxon>
        <taxon>Batrachia</taxon>
        <taxon>Caudata</taxon>
        <taxon>Salamandroidea</taxon>
        <taxon>Salamandridae</taxon>
        <taxon>Pleurodelinae</taxon>
        <taxon>Pleurodeles</taxon>
    </lineage>
</organism>
<dbReference type="AlphaFoldDB" id="A0AAV7VBY6"/>
<keyword evidence="2" id="KW-1185">Reference proteome</keyword>
<name>A0AAV7VBY6_PLEWA</name>
<feature type="non-terminal residue" evidence="1">
    <location>
        <position position="1"/>
    </location>
</feature>
<evidence type="ECO:0000313" key="2">
    <source>
        <dbReference type="Proteomes" id="UP001066276"/>
    </source>
</evidence>
<gene>
    <name evidence="1" type="ORF">NDU88_001483</name>
</gene>
<reference evidence="1" key="1">
    <citation type="journal article" date="2022" name="bioRxiv">
        <title>Sequencing and chromosome-scale assembly of the giantPleurodeles waltlgenome.</title>
        <authorList>
            <person name="Brown T."/>
            <person name="Elewa A."/>
            <person name="Iarovenko S."/>
            <person name="Subramanian E."/>
            <person name="Araus A.J."/>
            <person name="Petzold A."/>
            <person name="Susuki M."/>
            <person name="Suzuki K.-i.T."/>
            <person name="Hayashi T."/>
            <person name="Toyoda A."/>
            <person name="Oliveira C."/>
            <person name="Osipova E."/>
            <person name="Leigh N.D."/>
            <person name="Simon A."/>
            <person name="Yun M.H."/>
        </authorList>
    </citation>
    <scope>NUCLEOTIDE SEQUENCE</scope>
    <source>
        <strain evidence="1">20211129_DDA</strain>
        <tissue evidence="1">Liver</tissue>
    </source>
</reference>
<evidence type="ECO:0000313" key="1">
    <source>
        <dbReference type="EMBL" id="KAJ1197627.1"/>
    </source>
</evidence>
<proteinExistence type="predicted"/>
<sequence>WNVAELATLIASPNIEGFLNNTDIICFQEAWTKEPQTIPVFITTQSSAQKKLVWKACGRFCNIHQIRLSG</sequence>
<protein>
    <recommendedName>
        <fullName evidence="3">Endonuclease/exonuclease/phosphatase domain-containing protein</fullName>
    </recommendedName>
</protein>
<dbReference type="Proteomes" id="UP001066276">
    <property type="component" value="Chromosome 2_1"/>
</dbReference>
<accession>A0AAV7VBY6</accession>